<keyword evidence="2" id="KW-1185">Reference proteome</keyword>
<proteinExistence type="predicted"/>
<reference evidence="1 2" key="1">
    <citation type="submission" date="2021-04" db="EMBL/GenBank/DDBJ databases">
        <authorList>
            <person name="De Guttry C."/>
            <person name="Zahm M."/>
            <person name="Klopp C."/>
            <person name="Cabau C."/>
            <person name="Louis A."/>
            <person name="Berthelot C."/>
            <person name="Parey E."/>
            <person name="Roest Crollius H."/>
            <person name="Montfort J."/>
            <person name="Robinson-Rechavi M."/>
            <person name="Bucao C."/>
            <person name="Bouchez O."/>
            <person name="Gislard M."/>
            <person name="Lluch J."/>
            <person name="Milhes M."/>
            <person name="Lampietro C."/>
            <person name="Lopez Roques C."/>
            <person name="Donnadieu C."/>
            <person name="Braasch I."/>
            <person name="Desvignes T."/>
            <person name="Postlethwait J."/>
            <person name="Bobe J."/>
            <person name="Wedekind C."/>
            <person name="Guiguen Y."/>
        </authorList>
    </citation>
    <scope>NUCLEOTIDE SEQUENCE [LARGE SCALE GENOMIC DNA]</scope>
    <source>
        <strain evidence="1">Cs_M1</strain>
        <tissue evidence="1">Blood</tissue>
    </source>
</reference>
<dbReference type="AlphaFoldDB" id="A0AAN8L113"/>
<organism evidence="1 2">
    <name type="scientific">Coregonus suidteri</name>
    <dbReference type="NCBI Taxonomy" id="861788"/>
    <lineage>
        <taxon>Eukaryota</taxon>
        <taxon>Metazoa</taxon>
        <taxon>Chordata</taxon>
        <taxon>Craniata</taxon>
        <taxon>Vertebrata</taxon>
        <taxon>Euteleostomi</taxon>
        <taxon>Actinopterygii</taxon>
        <taxon>Neopterygii</taxon>
        <taxon>Teleostei</taxon>
        <taxon>Protacanthopterygii</taxon>
        <taxon>Salmoniformes</taxon>
        <taxon>Salmonidae</taxon>
        <taxon>Coregoninae</taxon>
        <taxon>Coregonus</taxon>
    </lineage>
</organism>
<comment type="caution">
    <text evidence="1">The sequence shown here is derived from an EMBL/GenBank/DDBJ whole genome shotgun (WGS) entry which is preliminary data.</text>
</comment>
<dbReference type="EMBL" id="JAGTTL010000029">
    <property type="protein sequence ID" value="KAK6298964.1"/>
    <property type="molecule type" value="Genomic_DNA"/>
</dbReference>
<evidence type="ECO:0000313" key="2">
    <source>
        <dbReference type="Proteomes" id="UP001356427"/>
    </source>
</evidence>
<accession>A0AAN8L113</accession>
<protein>
    <submittedName>
        <fullName evidence="1">Uncharacterized protein</fullName>
    </submittedName>
</protein>
<gene>
    <name evidence="1" type="ORF">J4Q44_G00304740</name>
</gene>
<name>A0AAN8L113_9TELE</name>
<sequence>MPGKWAKYGRKCCKDCEKERGILEWIKSIVGDDRKSYCMYCKLEMRAHHADLISHALTEKHTRNAAPFSNGTTHVRENNTVKRPALQMAAHIACRSSIATVDHLGCVVEDIAKKGIKIHRTKYTALINAVKGPTVHEELIKDIGNESYSLIIVESTDITTKKLLCVAIRYHSKKLSNHRKNTKAGW</sequence>
<evidence type="ECO:0000313" key="1">
    <source>
        <dbReference type="EMBL" id="KAK6298964.1"/>
    </source>
</evidence>
<dbReference type="Proteomes" id="UP001356427">
    <property type="component" value="Unassembled WGS sequence"/>
</dbReference>